<dbReference type="EC" id="2.3.1.51" evidence="4"/>
<dbReference type="SUPFAM" id="SSF69593">
    <property type="entry name" value="Glycerol-3-phosphate (1)-acyltransferase"/>
    <property type="match status" value="1"/>
</dbReference>
<gene>
    <name evidence="4" type="ORF">MNBD_CHLOROFLEXI01-2542</name>
</gene>
<dbReference type="SMART" id="SM00563">
    <property type="entry name" value="PlsC"/>
    <property type="match status" value="1"/>
</dbReference>
<keyword evidence="2 4" id="KW-0012">Acyltransferase</keyword>
<feature type="domain" description="Phospholipid/glycerol acyltransferase" evidence="3">
    <location>
        <begin position="90"/>
        <end position="207"/>
    </location>
</feature>
<protein>
    <submittedName>
        <fullName evidence="4">1-acyl-sn-glycerol-3-phosphate acyltransferase</fullName>
        <ecNumber evidence="4">2.3.1.51</ecNumber>
    </submittedName>
</protein>
<sequence>MNPYFPHDSYQTPADTPCHWLDRLAMGSRAYLHTYVIWEIIKGRWLVGKNQYDRAAWAATAYAIFKMVEGCNGRFQISGLDNIRALGHPVVFISNHMSSMEANLFGCLLPQPREVSFVIKESLTRYPIFGPVAEALAPITVGRRNPREDLQKVLSEGGYKLQNGRSIILFPQHTRTATFVPSEFNSLGIKLAKRADVPVIPVAVKTDFLGNGRYLRDFGSLNRNKPIHFAFGTPFSVKNSKQAHHHVLNFIQHHLDNWQM</sequence>
<dbReference type="PANTHER" id="PTHR10434:SF40">
    <property type="entry name" value="1-ACYL-SN-GLYCEROL-3-PHOSPHATE ACYLTRANSFERASE"/>
    <property type="match status" value="1"/>
</dbReference>
<evidence type="ECO:0000313" key="4">
    <source>
        <dbReference type="EMBL" id="VAW38983.1"/>
    </source>
</evidence>
<evidence type="ECO:0000256" key="1">
    <source>
        <dbReference type="ARBA" id="ARBA00022679"/>
    </source>
</evidence>
<dbReference type="Pfam" id="PF01553">
    <property type="entry name" value="Acyltransferase"/>
    <property type="match status" value="1"/>
</dbReference>
<keyword evidence="1 4" id="KW-0808">Transferase</keyword>
<evidence type="ECO:0000256" key="2">
    <source>
        <dbReference type="ARBA" id="ARBA00023315"/>
    </source>
</evidence>
<dbReference type="InterPro" id="IPR002123">
    <property type="entry name" value="Plipid/glycerol_acylTrfase"/>
</dbReference>
<dbReference type="GO" id="GO:0006654">
    <property type="term" value="P:phosphatidic acid biosynthetic process"/>
    <property type="evidence" value="ECO:0007669"/>
    <property type="project" value="TreeGrafter"/>
</dbReference>
<evidence type="ECO:0000259" key="3">
    <source>
        <dbReference type="SMART" id="SM00563"/>
    </source>
</evidence>
<dbReference type="CDD" id="cd07989">
    <property type="entry name" value="LPLAT_AGPAT-like"/>
    <property type="match status" value="1"/>
</dbReference>
<proteinExistence type="predicted"/>
<reference evidence="4" key="1">
    <citation type="submission" date="2018-06" db="EMBL/GenBank/DDBJ databases">
        <authorList>
            <person name="Zhirakovskaya E."/>
        </authorList>
    </citation>
    <scope>NUCLEOTIDE SEQUENCE</scope>
</reference>
<organism evidence="4">
    <name type="scientific">hydrothermal vent metagenome</name>
    <dbReference type="NCBI Taxonomy" id="652676"/>
    <lineage>
        <taxon>unclassified sequences</taxon>
        <taxon>metagenomes</taxon>
        <taxon>ecological metagenomes</taxon>
    </lineage>
</organism>
<dbReference type="EMBL" id="UOEU01000725">
    <property type="protein sequence ID" value="VAW38983.1"/>
    <property type="molecule type" value="Genomic_DNA"/>
</dbReference>
<dbReference type="PANTHER" id="PTHR10434">
    <property type="entry name" value="1-ACYL-SN-GLYCEROL-3-PHOSPHATE ACYLTRANSFERASE"/>
    <property type="match status" value="1"/>
</dbReference>
<dbReference type="AlphaFoldDB" id="A0A3B0VFB6"/>
<name>A0A3B0VFB6_9ZZZZ</name>
<dbReference type="GO" id="GO:0003841">
    <property type="term" value="F:1-acylglycerol-3-phosphate O-acyltransferase activity"/>
    <property type="evidence" value="ECO:0007669"/>
    <property type="project" value="UniProtKB-EC"/>
</dbReference>
<accession>A0A3B0VFB6</accession>